<protein>
    <submittedName>
        <fullName evidence="2">Uncharacterized protein</fullName>
    </submittedName>
</protein>
<dbReference type="OrthoDB" id="5407799at2759"/>
<name>A0A3N4LW35_9PEZI</name>
<dbReference type="EMBL" id="ML121532">
    <property type="protein sequence ID" value="RPB27116.1"/>
    <property type="molecule type" value="Genomic_DNA"/>
</dbReference>
<evidence type="ECO:0000313" key="3">
    <source>
        <dbReference type="Proteomes" id="UP000267821"/>
    </source>
</evidence>
<feature type="compositionally biased region" description="Basic and acidic residues" evidence="1">
    <location>
        <begin position="16"/>
        <end position="38"/>
    </location>
</feature>
<evidence type="ECO:0000256" key="1">
    <source>
        <dbReference type="SAM" id="MobiDB-lite"/>
    </source>
</evidence>
<keyword evidence="3" id="KW-1185">Reference proteome</keyword>
<feature type="compositionally biased region" description="Basic and acidic residues" evidence="1">
    <location>
        <begin position="79"/>
        <end position="128"/>
    </location>
</feature>
<feature type="compositionally biased region" description="Acidic residues" evidence="1">
    <location>
        <begin position="146"/>
        <end position="169"/>
    </location>
</feature>
<reference evidence="2 3" key="1">
    <citation type="journal article" date="2018" name="Nat. Ecol. Evol.">
        <title>Pezizomycetes genomes reveal the molecular basis of ectomycorrhizal truffle lifestyle.</title>
        <authorList>
            <person name="Murat C."/>
            <person name="Payen T."/>
            <person name="Noel B."/>
            <person name="Kuo A."/>
            <person name="Morin E."/>
            <person name="Chen J."/>
            <person name="Kohler A."/>
            <person name="Krizsan K."/>
            <person name="Balestrini R."/>
            <person name="Da Silva C."/>
            <person name="Montanini B."/>
            <person name="Hainaut M."/>
            <person name="Levati E."/>
            <person name="Barry K.W."/>
            <person name="Belfiori B."/>
            <person name="Cichocki N."/>
            <person name="Clum A."/>
            <person name="Dockter R.B."/>
            <person name="Fauchery L."/>
            <person name="Guy J."/>
            <person name="Iotti M."/>
            <person name="Le Tacon F."/>
            <person name="Lindquist E.A."/>
            <person name="Lipzen A."/>
            <person name="Malagnac F."/>
            <person name="Mello A."/>
            <person name="Molinier V."/>
            <person name="Miyauchi S."/>
            <person name="Poulain J."/>
            <person name="Riccioni C."/>
            <person name="Rubini A."/>
            <person name="Sitrit Y."/>
            <person name="Splivallo R."/>
            <person name="Traeger S."/>
            <person name="Wang M."/>
            <person name="Zifcakova L."/>
            <person name="Wipf D."/>
            <person name="Zambonelli A."/>
            <person name="Paolocci F."/>
            <person name="Nowrousian M."/>
            <person name="Ottonello S."/>
            <person name="Baldrian P."/>
            <person name="Spatafora J.W."/>
            <person name="Henrissat B."/>
            <person name="Nagy L.G."/>
            <person name="Aury J.M."/>
            <person name="Wincker P."/>
            <person name="Grigoriev I.V."/>
            <person name="Bonfante P."/>
            <person name="Martin F.M."/>
        </authorList>
    </citation>
    <scope>NUCLEOTIDE SEQUENCE [LARGE SCALE GENOMIC DNA]</scope>
    <source>
        <strain evidence="2 3">ATCC MYA-4762</strain>
    </source>
</reference>
<feature type="compositionally biased region" description="Acidic residues" evidence="1">
    <location>
        <begin position="291"/>
        <end position="302"/>
    </location>
</feature>
<feature type="compositionally biased region" description="Polar residues" evidence="1">
    <location>
        <begin position="189"/>
        <end position="199"/>
    </location>
</feature>
<evidence type="ECO:0000313" key="2">
    <source>
        <dbReference type="EMBL" id="RPB27116.1"/>
    </source>
</evidence>
<sequence>MNNTLHQRLAALRRKHSEEKLARERLAQNKPGSSKDGKASSSKKSSLAAENVGYIDPREVVKRPGEHDDGGVDGGGKLVNKEDDEKMIDGYEDGDRGVVNEEAGVEMREKEEPDRQKEKTEEGLEWGKETVMTDVTVQCSFRAITESDDADSDDEAGYNETGDDGDEDSTPPLREFADGADSFLYQGGNILSDTETTAFSEMAAISHDDHEQQRQREREEEDSMEKRFLALASGIRKGQQSDGGVLGVSGQLSGADELKERFKRVFEGRYIAGSSRGAVRGGSEFSHDVGLEVEDEEPDISV</sequence>
<accession>A0A3N4LW35</accession>
<organism evidence="2 3">
    <name type="scientific">Terfezia boudieri ATCC MYA-4762</name>
    <dbReference type="NCBI Taxonomy" id="1051890"/>
    <lineage>
        <taxon>Eukaryota</taxon>
        <taxon>Fungi</taxon>
        <taxon>Dikarya</taxon>
        <taxon>Ascomycota</taxon>
        <taxon>Pezizomycotina</taxon>
        <taxon>Pezizomycetes</taxon>
        <taxon>Pezizales</taxon>
        <taxon>Pezizaceae</taxon>
        <taxon>Terfezia</taxon>
    </lineage>
</organism>
<dbReference type="AlphaFoldDB" id="A0A3N4LW35"/>
<gene>
    <name evidence="2" type="ORF">L211DRAFT_608694</name>
</gene>
<feature type="region of interest" description="Disordered" evidence="1">
    <location>
        <begin position="13"/>
        <end position="224"/>
    </location>
</feature>
<dbReference type="Proteomes" id="UP000267821">
    <property type="component" value="Unassembled WGS sequence"/>
</dbReference>
<dbReference type="InParanoid" id="A0A3N4LW35"/>
<feature type="compositionally biased region" description="Basic and acidic residues" evidence="1">
    <location>
        <begin position="56"/>
        <end position="70"/>
    </location>
</feature>
<feature type="region of interest" description="Disordered" evidence="1">
    <location>
        <begin position="276"/>
        <end position="302"/>
    </location>
</feature>
<feature type="compositionally biased region" description="Basic and acidic residues" evidence="1">
    <location>
        <begin position="206"/>
        <end position="224"/>
    </location>
</feature>
<proteinExistence type="predicted"/>